<keyword evidence="3" id="KW-0732">Signal</keyword>
<proteinExistence type="predicted"/>
<sequence>MNHVSKLASSFVLVSTLALVPLHVHAAGEITQSSSSAAAAPAAPASLPELPKLQPIVLQEPDAAALQELDRVLERLTTGDARAKETARTAVAEVTPSVVPAVRARVQELRAGLDRKEAQGLLDDARKAGRKSLRDKEKAEKAGKEKDKAGTGKDEKVGKDEKASKDTKAPKKSKDDKDKDAEDEGDWLEFVLASPKPKNDTWRDLVRLLAMERMLTAAGTTAATRELLQMYSYFGEFLRVDLQRQIAKLRDRAVPALIEGRQHDAKIVQRFASKQLDLLGRAIPGEAVGVTDPQALADILRAYGRTRDVDAVRVILSFSNSDRIQLREAAREAIAAIGEPGIWQLRDAYLNQTGNKAPREFTWDRIARELFGMYDRARLAEVYKLMDEGAAHAAASRWVEATSAFDKVLARSPVFERRKEMAPAYVAHAKTLEEKEPAAALEMLRKALRLDPKGEGARKVEAEIAYLEGVTLIARGTPDKFPLTKAIELDPSNERAKQALALLEQERIEPQKSSLHRYVAAGGVGLFALIAMIFLARRKPDAGRDAEGPPAGGNPPGPPGPPAPDAPAPVAGAD</sequence>
<dbReference type="Gene3D" id="1.25.40.10">
    <property type="entry name" value="Tetratricopeptide repeat domain"/>
    <property type="match status" value="1"/>
</dbReference>
<protein>
    <recommendedName>
        <fullName evidence="6">Tetratricopeptide repeat protein</fullName>
    </recommendedName>
</protein>
<accession>A0ABT6P687</accession>
<keyword evidence="2" id="KW-0812">Transmembrane</keyword>
<dbReference type="Proteomes" id="UP001160301">
    <property type="component" value="Unassembled WGS sequence"/>
</dbReference>
<evidence type="ECO:0000256" key="1">
    <source>
        <dbReference type="SAM" id="MobiDB-lite"/>
    </source>
</evidence>
<dbReference type="SUPFAM" id="SSF48452">
    <property type="entry name" value="TPR-like"/>
    <property type="match status" value="1"/>
</dbReference>
<feature type="signal peptide" evidence="3">
    <location>
        <begin position="1"/>
        <end position="26"/>
    </location>
</feature>
<gene>
    <name evidence="4" type="ORF">QHF89_41845</name>
</gene>
<name>A0ABT6P687_9BACT</name>
<evidence type="ECO:0008006" key="6">
    <source>
        <dbReference type="Google" id="ProtNLM"/>
    </source>
</evidence>
<feature type="transmembrane region" description="Helical" evidence="2">
    <location>
        <begin position="515"/>
        <end position="536"/>
    </location>
</feature>
<dbReference type="InterPro" id="IPR011990">
    <property type="entry name" value="TPR-like_helical_dom_sf"/>
</dbReference>
<keyword evidence="2" id="KW-1133">Transmembrane helix</keyword>
<feature type="chain" id="PRO_5046513812" description="Tetratricopeptide repeat protein" evidence="3">
    <location>
        <begin position="27"/>
        <end position="574"/>
    </location>
</feature>
<reference evidence="4 5" key="1">
    <citation type="submission" date="2023-04" db="EMBL/GenBank/DDBJ databases">
        <title>The genome sequence of Polyangium sorediatum DSM14670.</title>
        <authorList>
            <person name="Zhang X."/>
        </authorList>
    </citation>
    <scope>NUCLEOTIDE SEQUENCE [LARGE SCALE GENOMIC DNA]</scope>
    <source>
        <strain evidence="4 5">DSM 14670</strain>
    </source>
</reference>
<feature type="region of interest" description="Disordered" evidence="1">
    <location>
        <begin position="540"/>
        <end position="574"/>
    </location>
</feature>
<evidence type="ECO:0000256" key="2">
    <source>
        <dbReference type="SAM" id="Phobius"/>
    </source>
</evidence>
<feature type="compositionally biased region" description="Basic and acidic residues" evidence="1">
    <location>
        <begin position="122"/>
        <end position="180"/>
    </location>
</feature>
<feature type="region of interest" description="Disordered" evidence="1">
    <location>
        <begin position="122"/>
        <end position="181"/>
    </location>
</feature>
<dbReference type="EMBL" id="JARZHI010000073">
    <property type="protein sequence ID" value="MDI1436122.1"/>
    <property type="molecule type" value="Genomic_DNA"/>
</dbReference>
<evidence type="ECO:0000313" key="4">
    <source>
        <dbReference type="EMBL" id="MDI1436122.1"/>
    </source>
</evidence>
<keyword evidence="5" id="KW-1185">Reference proteome</keyword>
<comment type="caution">
    <text evidence="4">The sequence shown here is derived from an EMBL/GenBank/DDBJ whole genome shotgun (WGS) entry which is preliminary data.</text>
</comment>
<organism evidence="4 5">
    <name type="scientific">Polyangium sorediatum</name>
    <dbReference type="NCBI Taxonomy" id="889274"/>
    <lineage>
        <taxon>Bacteria</taxon>
        <taxon>Pseudomonadati</taxon>
        <taxon>Myxococcota</taxon>
        <taxon>Polyangia</taxon>
        <taxon>Polyangiales</taxon>
        <taxon>Polyangiaceae</taxon>
        <taxon>Polyangium</taxon>
    </lineage>
</organism>
<evidence type="ECO:0000256" key="3">
    <source>
        <dbReference type="SAM" id="SignalP"/>
    </source>
</evidence>
<dbReference type="RefSeq" id="WP_284721631.1">
    <property type="nucleotide sequence ID" value="NZ_JARZHI010000073.1"/>
</dbReference>
<feature type="compositionally biased region" description="Pro residues" evidence="1">
    <location>
        <begin position="552"/>
        <end position="567"/>
    </location>
</feature>
<evidence type="ECO:0000313" key="5">
    <source>
        <dbReference type="Proteomes" id="UP001160301"/>
    </source>
</evidence>
<keyword evidence="2" id="KW-0472">Membrane</keyword>